<dbReference type="AlphaFoldDB" id="A0A2S6H1C2"/>
<dbReference type="InterPro" id="IPR050300">
    <property type="entry name" value="GDXG_lipolytic_enzyme"/>
</dbReference>
<evidence type="ECO:0000259" key="2">
    <source>
        <dbReference type="Pfam" id="PF07859"/>
    </source>
</evidence>
<accession>A0A2S6H1C2</accession>
<sequence>MSDYQPLPPVPYDPELEPGLAAFLDLVEQIPLRADTILANREHFATIIPPVEVMVGDQPVEIEDRTVPGPAGEPDIVVTIVRPRDLPATPAPAIYCIHGGGMVLGNRFFGIAGLIADVLRFGAVGVSVEYRLAPEHPAPAAVEDCYAGLVWLAEHADELGIDPNRVVVTGASAGGGLSAGVALLARDRGGPAIAGQGLICPMLDDRNESASTRQYDGRGAWDRNNNDTAWDAILGSKRFTDEASPYQVPARMADLSNLPPAFIDVGAAEIFRDEATEYALRIWATGGQAELHIWAGGYHGFSGFSPDAEVSRTAEATRLSWLRRIFGPERPAEGTGTP</sequence>
<gene>
    <name evidence="3" type="ORF">CLV40_101464</name>
</gene>
<evidence type="ECO:0000256" key="1">
    <source>
        <dbReference type="ARBA" id="ARBA00022801"/>
    </source>
</evidence>
<dbReference type="RefSeq" id="WP_245930960.1">
    <property type="nucleotide sequence ID" value="NZ_CP154825.1"/>
</dbReference>
<keyword evidence="4" id="KW-1185">Reference proteome</keyword>
<dbReference type="PANTHER" id="PTHR48081:SF8">
    <property type="entry name" value="ALPHA_BETA HYDROLASE FOLD-3 DOMAIN-CONTAINING PROTEIN-RELATED"/>
    <property type="match status" value="1"/>
</dbReference>
<dbReference type="Pfam" id="PF07859">
    <property type="entry name" value="Abhydrolase_3"/>
    <property type="match status" value="1"/>
</dbReference>
<proteinExistence type="predicted"/>
<dbReference type="InterPro" id="IPR029058">
    <property type="entry name" value="AB_hydrolase_fold"/>
</dbReference>
<protein>
    <submittedName>
        <fullName evidence="3">Acetyl esterase/lipase</fullName>
    </submittedName>
</protein>
<reference evidence="3 4" key="1">
    <citation type="submission" date="2018-02" db="EMBL/GenBank/DDBJ databases">
        <title>Genomic Encyclopedia of Archaeal and Bacterial Type Strains, Phase II (KMG-II): from individual species to whole genera.</title>
        <authorList>
            <person name="Goeker M."/>
        </authorList>
    </citation>
    <scope>NUCLEOTIDE SEQUENCE [LARGE SCALE GENOMIC DNA]</scope>
    <source>
        <strain evidence="3 4">YU 961-1</strain>
    </source>
</reference>
<name>A0A2S6H1C2_9PSEU</name>
<keyword evidence="1" id="KW-0378">Hydrolase</keyword>
<dbReference type="PANTHER" id="PTHR48081">
    <property type="entry name" value="AB HYDROLASE SUPERFAMILY PROTEIN C4A8.06C"/>
    <property type="match status" value="1"/>
</dbReference>
<organism evidence="3 4">
    <name type="scientific">Actinokineospora auranticolor</name>
    <dbReference type="NCBI Taxonomy" id="155976"/>
    <lineage>
        <taxon>Bacteria</taxon>
        <taxon>Bacillati</taxon>
        <taxon>Actinomycetota</taxon>
        <taxon>Actinomycetes</taxon>
        <taxon>Pseudonocardiales</taxon>
        <taxon>Pseudonocardiaceae</taxon>
        <taxon>Actinokineospora</taxon>
    </lineage>
</organism>
<dbReference type="EMBL" id="PTIX01000001">
    <property type="protein sequence ID" value="PPK71275.1"/>
    <property type="molecule type" value="Genomic_DNA"/>
</dbReference>
<dbReference type="Gene3D" id="3.40.50.1820">
    <property type="entry name" value="alpha/beta hydrolase"/>
    <property type="match status" value="1"/>
</dbReference>
<dbReference type="Proteomes" id="UP000239203">
    <property type="component" value="Unassembled WGS sequence"/>
</dbReference>
<dbReference type="InterPro" id="IPR013094">
    <property type="entry name" value="AB_hydrolase_3"/>
</dbReference>
<dbReference type="GO" id="GO:0016787">
    <property type="term" value="F:hydrolase activity"/>
    <property type="evidence" value="ECO:0007669"/>
    <property type="project" value="UniProtKB-KW"/>
</dbReference>
<feature type="domain" description="Alpha/beta hydrolase fold-3" evidence="2">
    <location>
        <begin position="96"/>
        <end position="301"/>
    </location>
</feature>
<dbReference type="SUPFAM" id="SSF53474">
    <property type="entry name" value="alpha/beta-Hydrolases"/>
    <property type="match status" value="1"/>
</dbReference>
<comment type="caution">
    <text evidence="3">The sequence shown here is derived from an EMBL/GenBank/DDBJ whole genome shotgun (WGS) entry which is preliminary data.</text>
</comment>
<evidence type="ECO:0000313" key="3">
    <source>
        <dbReference type="EMBL" id="PPK71275.1"/>
    </source>
</evidence>
<evidence type="ECO:0000313" key="4">
    <source>
        <dbReference type="Proteomes" id="UP000239203"/>
    </source>
</evidence>